<dbReference type="Gene3D" id="1.20.120.450">
    <property type="entry name" value="dinb family like domain"/>
    <property type="match status" value="1"/>
</dbReference>
<accession>A0A0B4RZZ9</accession>
<dbReference type="PANTHER" id="PTHR40658:SF4">
    <property type="entry name" value="HYPOTHETICAL CYTOSOLIC PROTEIN"/>
    <property type="match status" value="1"/>
</dbReference>
<dbReference type="STRING" id="33033.NW74_00745"/>
<dbReference type="OrthoDB" id="9786621at2"/>
<dbReference type="InterPro" id="IPR034660">
    <property type="entry name" value="DinB/YfiT-like"/>
</dbReference>
<dbReference type="PIRSF" id="PIRSF031551">
    <property type="entry name" value="DUF1706"/>
    <property type="match status" value="1"/>
</dbReference>
<dbReference type="InterPro" id="IPR012550">
    <property type="entry name" value="DUF1706"/>
</dbReference>
<evidence type="ECO:0008006" key="3">
    <source>
        <dbReference type="Google" id="ProtNLM"/>
    </source>
</evidence>
<sequence length="182" mass="21503">MARPTTKEDLIISAKENYEKLNELISKLSEKELNTPFDFSADEKKKEAHWKRDKNLRDILIHLYEWHILILNWVNSNQNGEEKPFIPKPYNWKTYGDMNVEFWKKHQNTPLEEAKKMINKSHKDVLVLAEKFSNDELFSKNIFKWVGGSTLGSYFVSATSSHYDWAIKKLKAHQKNCKNNSK</sequence>
<organism evidence="1 2">
    <name type="scientific">Parvimonas micra</name>
    <dbReference type="NCBI Taxonomy" id="33033"/>
    <lineage>
        <taxon>Bacteria</taxon>
        <taxon>Bacillati</taxon>
        <taxon>Bacillota</taxon>
        <taxon>Tissierellia</taxon>
        <taxon>Tissierellales</taxon>
        <taxon>Peptoniphilaceae</taxon>
        <taxon>Parvimonas</taxon>
    </lineage>
</organism>
<evidence type="ECO:0000313" key="2">
    <source>
        <dbReference type="Proteomes" id="UP000031386"/>
    </source>
</evidence>
<dbReference type="Pfam" id="PF08020">
    <property type="entry name" value="DUF1706"/>
    <property type="match status" value="1"/>
</dbReference>
<reference evidence="1 2" key="1">
    <citation type="submission" date="2014-10" db="EMBL/GenBank/DDBJ databases">
        <title>Complete genome sequence of Parvimonas micra KCOM 1535 (= ChDC B708).</title>
        <authorList>
            <person name="Kook J.-K."/>
            <person name="Park S.-N."/>
            <person name="Lim Y.K."/>
            <person name="Roh H."/>
        </authorList>
    </citation>
    <scope>NUCLEOTIDE SEQUENCE [LARGE SCALE GENOMIC DNA]</scope>
    <source>
        <strain evidence="2">KCOM 1535 / ChDC B708</strain>
    </source>
</reference>
<proteinExistence type="predicted"/>
<keyword evidence="2" id="KW-1185">Reference proteome</keyword>
<evidence type="ECO:0000313" key="1">
    <source>
        <dbReference type="EMBL" id="AIZ36001.1"/>
    </source>
</evidence>
<dbReference type="Proteomes" id="UP000031386">
    <property type="component" value="Chromosome"/>
</dbReference>
<protein>
    <recommendedName>
        <fullName evidence="3">ClbS/DfsB family four-helix bundle protein</fullName>
    </recommendedName>
</protein>
<dbReference type="RefSeq" id="WP_041953335.1">
    <property type="nucleotide sequence ID" value="NZ_CP009761.1"/>
</dbReference>
<gene>
    <name evidence="1" type="ORF">NW74_00745</name>
</gene>
<dbReference type="PANTHER" id="PTHR40658">
    <property type="match status" value="1"/>
</dbReference>
<dbReference type="KEGG" id="pmic:NW74_00745"/>
<dbReference type="AlphaFoldDB" id="A0A0B4RZZ9"/>
<name>A0A0B4RZZ9_9FIRM</name>
<dbReference type="EMBL" id="CP009761">
    <property type="protein sequence ID" value="AIZ36001.1"/>
    <property type="molecule type" value="Genomic_DNA"/>
</dbReference>